<evidence type="ECO:0000313" key="9">
    <source>
        <dbReference type="Proteomes" id="UP000002255"/>
    </source>
</evidence>
<dbReference type="AlphaFoldDB" id="D1BXZ1"/>
<dbReference type="GO" id="GO:0016020">
    <property type="term" value="C:membrane"/>
    <property type="evidence" value="ECO:0007669"/>
    <property type="project" value="InterPro"/>
</dbReference>
<dbReference type="Pfam" id="PF01266">
    <property type="entry name" value="DAO"/>
    <property type="match status" value="1"/>
</dbReference>
<evidence type="ECO:0000256" key="1">
    <source>
        <dbReference type="ARBA" id="ARBA00022714"/>
    </source>
</evidence>
<reference evidence="8 9" key="2">
    <citation type="journal article" date="2010" name="Stand. Genomic Sci.">
        <title>Complete genome sequence of Xylanimonas cellulosilytica type strain (XIL07).</title>
        <authorList>
            <person name="Foster B."/>
            <person name="Pukall R."/>
            <person name="Abt B."/>
            <person name="Nolan M."/>
            <person name="Glavina Del Rio T."/>
            <person name="Chen F."/>
            <person name="Lucas S."/>
            <person name="Tice H."/>
            <person name="Pitluck S."/>
            <person name="Cheng J.-F."/>
            <person name="Chertkov O."/>
            <person name="Brettin T."/>
            <person name="Han C."/>
            <person name="Detter J.C."/>
            <person name="Bruce D."/>
            <person name="Goodwin L."/>
            <person name="Ivanova N."/>
            <person name="Mavromatis K."/>
            <person name="Pati A."/>
            <person name="Mikhailova N."/>
            <person name="Chen A."/>
            <person name="Palaniappan K."/>
            <person name="Land M."/>
            <person name="Hauser L."/>
            <person name="Chang Y.-J."/>
            <person name="Jeffries C.D."/>
            <person name="Chain P."/>
            <person name="Rohde M."/>
            <person name="Goeker M."/>
            <person name="Bristow J."/>
            <person name="Eisen J.A."/>
            <person name="Markowitz V."/>
            <person name="Hugenholtz P."/>
            <person name="Kyrpides N.C."/>
            <person name="Klenk H.-P."/>
            <person name="Lapidus A."/>
        </authorList>
    </citation>
    <scope>NUCLEOTIDE SEQUENCE [LARGE SCALE GENOMIC DNA]</scope>
    <source>
        <strain evidence="9">DSM 15894 / CECT 5975 / LMG 20990 / XIL07</strain>
    </source>
</reference>
<dbReference type="Gene3D" id="3.50.50.60">
    <property type="entry name" value="FAD/NAD(P)-binding domain"/>
    <property type="match status" value="1"/>
</dbReference>
<dbReference type="InterPro" id="IPR006076">
    <property type="entry name" value="FAD-dep_OxRdtase"/>
</dbReference>
<evidence type="ECO:0000256" key="4">
    <source>
        <dbReference type="ARBA" id="ARBA00023014"/>
    </source>
</evidence>
<name>D1BXZ1_XYLCX</name>
<dbReference type="KEGG" id="xce:Xcel_2768"/>
<keyword evidence="3" id="KW-0408">Iron</keyword>
<dbReference type="PROSITE" id="PS51296">
    <property type="entry name" value="RIESKE"/>
    <property type="match status" value="1"/>
</dbReference>
<keyword evidence="2" id="KW-0479">Metal-binding</keyword>
<dbReference type="InterPro" id="IPR005805">
    <property type="entry name" value="Rieske_Fe-S_prot_C"/>
</dbReference>
<dbReference type="InterPro" id="IPR036922">
    <property type="entry name" value="Rieske_2Fe-2S_sf"/>
</dbReference>
<evidence type="ECO:0000256" key="2">
    <source>
        <dbReference type="ARBA" id="ARBA00022723"/>
    </source>
</evidence>
<proteinExistence type="predicted"/>
<dbReference type="Gene3D" id="2.102.10.10">
    <property type="entry name" value="Rieske [2Fe-2S] iron-sulphur domain"/>
    <property type="match status" value="1"/>
</dbReference>
<accession>D1BXZ1</accession>
<dbReference type="InterPro" id="IPR017941">
    <property type="entry name" value="Rieske_2Fe-2S"/>
</dbReference>
<keyword evidence="4" id="KW-0411">Iron-sulfur</keyword>
<dbReference type="HOGENOM" id="CLU_007884_15_0_11"/>
<evidence type="ECO:0000256" key="5">
    <source>
        <dbReference type="ARBA" id="ARBA00023157"/>
    </source>
</evidence>
<dbReference type="OrthoDB" id="9767869at2"/>
<evidence type="ECO:0000259" key="7">
    <source>
        <dbReference type="PROSITE" id="PS51296"/>
    </source>
</evidence>
<gene>
    <name evidence="8" type="ordered locus">Xcel_2768</name>
</gene>
<dbReference type="Gene3D" id="3.30.9.10">
    <property type="entry name" value="D-Amino Acid Oxidase, subunit A, domain 2"/>
    <property type="match status" value="1"/>
</dbReference>
<organism evidence="8 9">
    <name type="scientific">Xylanimonas cellulosilytica (strain DSM 15894 / JCM 12276 / CECT 5975 / KCTC 9989 / LMG 20990 / NBRC 107835 / XIL07)</name>
    <dbReference type="NCBI Taxonomy" id="446471"/>
    <lineage>
        <taxon>Bacteria</taxon>
        <taxon>Bacillati</taxon>
        <taxon>Actinomycetota</taxon>
        <taxon>Actinomycetes</taxon>
        <taxon>Micrococcales</taxon>
        <taxon>Promicromonosporaceae</taxon>
        <taxon>Xylanimonas</taxon>
    </lineage>
</organism>
<dbReference type="GO" id="GO:0004497">
    <property type="term" value="F:monooxygenase activity"/>
    <property type="evidence" value="ECO:0007669"/>
    <property type="project" value="UniProtKB-ARBA"/>
</dbReference>
<evidence type="ECO:0000313" key="8">
    <source>
        <dbReference type="EMBL" id="ACZ31782.1"/>
    </source>
</evidence>
<dbReference type="PANTHER" id="PTHR13847:SF274">
    <property type="entry name" value="RIESKE 2FE-2S IRON-SULFUR PROTEIN YHFW-RELATED"/>
    <property type="match status" value="1"/>
</dbReference>
<dbReference type="PRINTS" id="PR00162">
    <property type="entry name" value="RIESKE"/>
</dbReference>
<evidence type="ECO:0000256" key="3">
    <source>
        <dbReference type="ARBA" id="ARBA00023004"/>
    </source>
</evidence>
<dbReference type="SUPFAM" id="SSF50022">
    <property type="entry name" value="ISP domain"/>
    <property type="match status" value="1"/>
</dbReference>
<dbReference type="RefSeq" id="WP_012879524.1">
    <property type="nucleotide sequence ID" value="NC_013530.1"/>
</dbReference>
<dbReference type="eggNOG" id="COG0665">
    <property type="taxonomic scope" value="Bacteria"/>
</dbReference>
<dbReference type="STRING" id="446471.Xcel_2768"/>
<evidence type="ECO:0000256" key="6">
    <source>
        <dbReference type="SAM" id="MobiDB-lite"/>
    </source>
</evidence>
<reference evidence="9" key="1">
    <citation type="submission" date="2009-11" db="EMBL/GenBank/DDBJ databases">
        <title>The complete chromosome of Xylanimonas cellulosilytica DSM 15894.</title>
        <authorList>
            <consortium name="US DOE Joint Genome Institute (JGI-PGF)"/>
            <person name="Lucas S."/>
            <person name="Copeland A."/>
            <person name="Lapidus A."/>
            <person name="Glavina del Rio T."/>
            <person name="Dalin E."/>
            <person name="Tice H."/>
            <person name="Bruce D."/>
            <person name="Goodwin L."/>
            <person name="Pitluck S."/>
            <person name="Kyrpides N."/>
            <person name="Mavromatis K."/>
            <person name="Ivanova N."/>
            <person name="Mikhailova N."/>
            <person name="Foster B."/>
            <person name="Clum A."/>
            <person name="Brettin T."/>
            <person name="Detter J.C."/>
            <person name="Han C."/>
            <person name="Larimer F."/>
            <person name="Land M."/>
            <person name="Hauser L."/>
            <person name="Markowitz V."/>
            <person name="Cheng J.F."/>
            <person name="Hugenholtz P."/>
            <person name="Woyke T."/>
            <person name="Wu D."/>
            <person name="Gehrich-Schroeter G."/>
            <person name="Schneider S."/>
            <person name="Pukall S.R."/>
            <person name="Klenk H.P."/>
            <person name="Eisen J.A."/>
        </authorList>
    </citation>
    <scope>NUCLEOTIDE SEQUENCE [LARGE SCALE GENOMIC DNA]</scope>
    <source>
        <strain evidence="9">DSM 15894 / CECT 5975 / LMG 20990 / XIL07</strain>
    </source>
</reference>
<keyword evidence="9" id="KW-1185">Reference proteome</keyword>
<dbReference type="eggNOG" id="COG0723">
    <property type="taxonomic scope" value="Bacteria"/>
</dbReference>
<dbReference type="GO" id="GO:0051537">
    <property type="term" value="F:2 iron, 2 sulfur cluster binding"/>
    <property type="evidence" value="ECO:0007669"/>
    <property type="project" value="UniProtKB-KW"/>
</dbReference>
<feature type="domain" description="Rieske" evidence="7">
    <location>
        <begin position="413"/>
        <end position="492"/>
    </location>
</feature>
<dbReference type="InterPro" id="IPR036188">
    <property type="entry name" value="FAD/NAD-bd_sf"/>
</dbReference>
<dbReference type="EMBL" id="CP001821">
    <property type="protein sequence ID" value="ACZ31782.1"/>
    <property type="molecule type" value="Genomic_DNA"/>
</dbReference>
<keyword evidence="5" id="KW-1015">Disulfide bond</keyword>
<dbReference type="Proteomes" id="UP000002255">
    <property type="component" value="Chromosome"/>
</dbReference>
<protein>
    <submittedName>
        <fullName evidence="8">FAD dependent oxidoreductase</fullName>
    </submittedName>
</protein>
<dbReference type="GO" id="GO:0005737">
    <property type="term" value="C:cytoplasm"/>
    <property type="evidence" value="ECO:0007669"/>
    <property type="project" value="TreeGrafter"/>
</dbReference>
<keyword evidence="1" id="KW-0001">2Fe-2S</keyword>
<sequence>MTSLWLDGRPPAQTDVFEVGARYDAVVVGAGLTGMVTALLLARSGMRVAVLEARSLGAVTTGNTTAKLSLLQGTVLSTMRRAVSARVLRAYVEGNREGQGWLLRYLAEHEVPVQRRDAFTYATTAEGAERVARELAACRVAGLDVVETADTGLPYPTSAALRLADQAQFDPLDVLQALARDLRSRGGVLVDGTRVQGVRRGSPAVLATSRGEVAAERVVLATGTPVLDRGLYFAKLAPSRSYALAFQVPGTIPAGMYLSADVPGRSLRTAPVDGAELLLVGGNGHAVGRNPSTRRAVDDLVAWTGRWFPGAELTHRWSAQDYRSLVGVPFVGRLPRGGGQIFLATGYDKWGMTNAVSAALMLSAEILGGHLPWARTLHHRVTKPAALATGVRFNAGVAGTLVRDWLRVESGGSAPAGRPPEGQGVVHRRGLRPVGVSTVDGRTCEVSAVCTHLGAVLGWNDAERTWDCPLHGSRFGADGTLLEGPAVRDLRPADPQGAAREPAPGM</sequence>
<dbReference type="GO" id="GO:0046872">
    <property type="term" value="F:metal ion binding"/>
    <property type="evidence" value="ECO:0007669"/>
    <property type="project" value="UniProtKB-KW"/>
</dbReference>
<dbReference type="Pfam" id="PF00355">
    <property type="entry name" value="Rieske"/>
    <property type="match status" value="1"/>
</dbReference>
<dbReference type="PANTHER" id="PTHR13847">
    <property type="entry name" value="SARCOSINE DEHYDROGENASE-RELATED"/>
    <property type="match status" value="1"/>
</dbReference>
<dbReference type="GO" id="GO:0016705">
    <property type="term" value="F:oxidoreductase activity, acting on paired donors, with incorporation or reduction of molecular oxygen"/>
    <property type="evidence" value="ECO:0007669"/>
    <property type="project" value="UniProtKB-ARBA"/>
</dbReference>
<feature type="region of interest" description="Disordered" evidence="6">
    <location>
        <begin position="487"/>
        <end position="506"/>
    </location>
</feature>
<dbReference type="SUPFAM" id="SSF51905">
    <property type="entry name" value="FAD/NAD(P)-binding domain"/>
    <property type="match status" value="1"/>
</dbReference>